<sequence length="263" mass="29316">MTTPVVAGPAPDPLHYTSGSTIDAANRLHSHFGLLPAGSSKVSSSDKGKRKAPVLDFGTPAMPNWNFNFRDVPNDQRTTEFYTFRYDTVCMGLSLKTDLTKISEEELRKNILYNAALADMRTWRRHVEDELKKAKDEVDDKTQQVGNLNAELLDLHRQMRQPTVGTNPLFTRTTTPSPRIFRVKDINLPTYDGDTSVAAINDFLTAMERGLREASTQSLGIKVPLDTKVWSNAAIMQLRNLVKATYGAGGLKPTCCSKFPRLQ</sequence>
<reference evidence="2 3" key="1">
    <citation type="submission" date="2019-09" db="EMBL/GenBank/DDBJ databases">
        <title>Draft genome of the ectomycorrhizal ascomycete Sphaerosporella brunnea.</title>
        <authorList>
            <consortium name="DOE Joint Genome Institute"/>
            <person name="Benucci G.M."/>
            <person name="Marozzi G."/>
            <person name="Antonielli L."/>
            <person name="Sanchez S."/>
            <person name="Marco P."/>
            <person name="Wang X."/>
            <person name="Falini L.B."/>
            <person name="Barry K."/>
            <person name="Haridas S."/>
            <person name="Lipzen A."/>
            <person name="Labutti K."/>
            <person name="Grigoriev I.V."/>
            <person name="Murat C."/>
            <person name="Martin F."/>
            <person name="Albertini E."/>
            <person name="Donnini D."/>
            <person name="Bonito G."/>
        </authorList>
    </citation>
    <scope>NUCLEOTIDE SEQUENCE [LARGE SCALE GENOMIC DNA]</scope>
    <source>
        <strain evidence="2 3">Sb_GMNB300</strain>
    </source>
</reference>
<evidence type="ECO:0000313" key="2">
    <source>
        <dbReference type="EMBL" id="KAA8902228.1"/>
    </source>
</evidence>
<protein>
    <submittedName>
        <fullName evidence="2">Uncharacterized protein</fullName>
    </submittedName>
</protein>
<organism evidence="2 3">
    <name type="scientific">Sphaerosporella brunnea</name>
    <dbReference type="NCBI Taxonomy" id="1250544"/>
    <lineage>
        <taxon>Eukaryota</taxon>
        <taxon>Fungi</taxon>
        <taxon>Dikarya</taxon>
        <taxon>Ascomycota</taxon>
        <taxon>Pezizomycotina</taxon>
        <taxon>Pezizomycetes</taxon>
        <taxon>Pezizales</taxon>
        <taxon>Pyronemataceae</taxon>
        <taxon>Sphaerosporella</taxon>
    </lineage>
</organism>
<dbReference type="InParanoid" id="A0A5J5ES75"/>
<dbReference type="AlphaFoldDB" id="A0A5J5ES75"/>
<gene>
    <name evidence="2" type="ORF">FN846DRAFT_891551</name>
</gene>
<dbReference type="EMBL" id="VXIS01000135">
    <property type="protein sequence ID" value="KAA8902228.1"/>
    <property type="molecule type" value="Genomic_DNA"/>
</dbReference>
<accession>A0A5J5ES75</accession>
<dbReference type="Proteomes" id="UP000326924">
    <property type="component" value="Unassembled WGS sequence"/>
</dbReference>
<keyword evidence="1" id="KW-0175">Coiled coil</keyword>
<evidence type="ECO:0000313" key="3">
    <source>
        <dbReference type="Proteomes" id="UP000326924"/>
    </source>
</evidence>
<proteinExistence type="predicted"/>
<name>A0A5J5ES75_9PEZI</name>
<feature type="coiled-coil region" evidence="1">
    <location>
        <begin position="124"/>
        <end position="158"/>
    </location>
</feature>
<keyword evidence="3" id="KW-1185">Reference proteome</keyword>
<comment type="caution">
    <text evidence="2">The sequence shown here is derived from an EMBL/GenBank/DDBJ whole genome shotgun (WGS) entry which is preliminary data.</text>
</comment>
<evidence type="ECO:0000256" key="1">
    <source>
        <dbReference type="SAM" id="Coils"/>
    </source>
</evidence>